<dbReference type="PANTHER" id="PTHR46797:SF1">
    <property type="entry name" value="METHYLPHOSPHONATE SYNTHASE"/>
    <property type="match status" value="1"/>
</dbReference>
<dbReference type="PROSITE" id="PS50943">
    <property type="entry name" value="HTH_CROC1"/>
    <property type="match status" value="1"/>
</dbReference>
<comment type="caution">
    <text evidence="4">The sequence shown here is derived from an EMBL/GenBank/DDBJ whole genome shotgun (WGS) entry which is preliminary data.</text>
</comment>
<dbReference type="InterPro" id="IPR050807">
    <property type="entry name" value="TransReg_Diox_bact_type"/>
</dbReference>
<evidence type="ECO:0000259" key="3">
    <source>
        <dbReference type="PROSITE" id="PS50943"/>
    </source>
</evidence>
<gene>
    <name evidence="4" type="ORF">AE0388_2721</name>
</gene>
<sequence>MNSVGAEVESEEQQTDPLSIGRRIRFFRKKRGLTLNELGREVGRAASQISTIENGKRETSVTLLAAIAKALKTDVADLIDPAPIDERQALELEAERNQASPMYSSLGLPQVRIKSLPADALEAIVGLQRQLGEALERRAATPEEARRANRELRDRMKEKNNYFAELEDTAAELLDLVGYESGTVSQRQTALIAEKLGFSLHYVSDLPESTRSISDTANKRLYLPNADAAFDPRSHLLMSLAPHVLGYDSPKDFHEFLQQRVEANYLAAAILLPESSAVPMLEEEKKKRVLSVEHLRDMFGVGYEMAAHRFTNLATEHLGLPVHFMKVHNSGTIHKAYSNDGLPFPTDPLGAIEGQFACKRFTSRTVFRVADRFSPYYQYTDTPHGSFWCTARVLPGGDFAISVGVPFSHVRWFEGRESQIRSQSGCPDPSCCRQAPVDLAEKWEDQALPSARMHASLLAAVPPGAVPGVDDTEVYEFLERHSD</sequence>
<dbReference type="Pfam" id="PF06114">
    <property type="entry name" value="Peptidase_M78"/>
    <property type="match status" value="1"/>
</dbReference>
<dbReference type="Pfam" id="PF13560">
    <property type="entry name" value="HTH_31"/>
    <property type="match status" value="1"/>
</dbReference>
<dbReference type="EMBL" id="JTJZ01000022">
    <property type="protein sequence ID" value="KHS50649.1"/>
    <property type="molecule type" value="Genomic_DNA"/>
</dbReference>
<keyword evidence="2" id="KW-0238">DNA-binding</keyword>
<organism evidence="4 5">
    <name type="scientific">Brevibacterium linens</name>
    <dbReference type="NCBI Taxonomy" id="1703"/>
    <lineage>
        <taxon>Bacteria</taxon>
        <taxon>Bacillati</taxon>
        <taxon>Actinomycetota</taxon>
        <taxon>Actinomycetes</taxon>
        <taxon>Micrococcales</taxon>
        <taxon>Brevibacteriaceae</taxon>
        <taxon>Brevibacterium</taxon>
    </lineage>
</organism>
<name>A0A0B9AIY1_BRELN</name>
<protein>
    <submittedName>
        <fullName evidence="4">Transcriptional regulator, XRE family</fullName>
    </submittedName>
</protein>
<dbReference type="AlphaFoldDB" id="A0A0B9AIY1"/>
<dbReference type="SMART" id="SM00530">
    <property type="entry name" value="HTH_XRE"/>
    <property type="match status" value="1"/>
</dbReference>
<feature type="domain" description="HTH cro/C1-type" evidence="3">
    <location>
        <begin position="24"/>
        <end position="78"/>
    </location>
</feature>
<proteinExistence type="inferred from homology"/>
<reference evidence="4 5" key="1">
    <citation type="submission" date="2014-11" db="EMBL/GenBank/DDBJ databases">
        <title>Draft Genome Sequence of Brevibacterium linens AE038-8.</title>
        <authorList>
            <person name="Maizel D."/>
            <person name="Utturkar S.M."/>
            <person name="Brown S.D."/>
            <person name="Ferrero M."/>
            <person name="Rosen B.P."/>
        </authorList>
    </citation>
    <scope>NUCLEOTIDE SEQUENCE [LARGE SCALE GENOMIC DNA]</scope>
    <source>
        <strain evidence="4 5">AE038-8</strain>
    </source>
</reference>
<dbReference type="RefSeq" id="WP_039211397.1">
    <property type="nucleotide sequence ID" value="NZ_JTJZ01000022.1"/>
</dbReference>
<dbReference type="InterPro" id="IPR001387">
    <property type="entry name" value="Cro/C1-type_HTH"/>
</dbReference>
<dbReference type="Gene3D" id="1.10.260.40">
    <property type="entry name" value="lambda repressor-like DNA-binding domains"/>
    <property type="match status" value="1"/>
</dbReference>
<keyword evidence="5" id="KW-1185">Reference proteome</keyword>
<dbReference type="PANTHER" id="PTHR46797">
    <property type="entry name" value="HTH-TYPE TRANSCRIPTIONAL REGULATOR"/>
    <property type="match status" value="1"/>
</dbReference>
<dbReference type="GO" id="GO:0005829">
    <property type="term" value="C:cytosol"/>
    <property type="evidence" value="ECO:0007669"/>
    <property type="project" value="TreeGrafter"/>
</dbReference>
<comment type="similarity">
    <text evidence="1">Belongs to the short-chain fatty acyl-CoA assimilation regulator (ScfR) family.</text>
</comment>
<accession>A0A0B9AIY1</accession>
<dbReference type="SUPFAM" id="SSF47413">
    <property type="entry name" value="lambda repressor-like DNA-binding domains"/>
    <property type="match status" value="1"/>
</dbReference>
<dbReference type="InterPro" id="IPR010982">
    <property type="entry name" value="Lambda_DNA-bd_dom_sf"/>
</dbReference>
<dbReference type="Proteomes" id="UP000031488">
    <property type="component" value="Unassembled WGS sequence"/>
</dbReference>
<dbReference type="InterPro" id="IPR010359">
    <property type="entry name" value="IrrE_HExxH"/>
</dbReference>
<evidence type="ECO:0000313" key="5">
    <source>
        <dbReference type="Proteomes" id="UP000031488"/>
    </source>
</evidence>
<dbReference type="GO" id="GO:0003677">
    <property type="term" value="F:DNA binding"/>
    <property type="evidence" value="ECO:0007669"/>
    <property type="project" value="UniProtKB-KW"/>
</dbReference>
<dbReference type="GO" id="GO:0003700">
    <property type="term" value="F:DNA-binding transcription factor activity"/>
    <property type="evidence" value="ECO:0007669"/>
    <property type="project" value="TreeGrafter"/>
</dbReference>
<dbReference type="STRING" id="1703.BLSMQ_0408"/>
<dbReference type="PATRIC" id="fig|1703.6.peg.2666"/>
<evidence type="ECO:0000256" key="1">
    <source>
        <dbReference type="ARBA" id="ARBA00007227"/>
    </source>
</evidence>
<dbReference type="CDD" id="cd00093">
    <property type="entry name" value="HTH_XRE"/>
    <property type="match status" value="1"/>
</dbReference>
<evidence type="ECO:0000256" key="2">
    <source>
        <dbReference type="ARBA" id="ARBA00023125"/>
    </source>
</evidence>
<evidence type="ECO:0000313" key="4">
    <source>
        <dbReference type="EMBL" id="KHS50649.1"/>
    </source>
</evidence>